<reference evidence="1" key="2">
    <citation type="submission" date="2025-09" db="UniProtKB">
        <authorList>
            <consortium name="Ensembl"/>
        </authorList>
    </citation>
    <scope>IDENTIFICATION</scope>
</reference>
<protein>
    <submittedName>
        <fullName evidence="1">Uncharacterized protein</fullName>
    </submittedName>
</protein>
<sequence length="92" mass="10493">MATLSSEPGLRYSLSDWAANNEQKSDTAEYKHNISHGILRQLAQTDRINDLTRWKENLKACAQQVDAEMDALTLYISLLIRLQGNITLQIFK</sequence>
<dbReference type="AlphaFoldDB" id="A0A8C1G3Y7"/>
<organism evidence="1 2">
    <name type="scientific">Cyprinus carpio</name>
    <name type="common">Common carp</name>
    <dbReference type="NCBI Taxonomy" id="7962"/>
    <lineage>
        <taxon>Eukaryota</taxon>
        <taxon>Metazoa</taxon>
        <taxon>Chordata</taxon>
        <taxon>Craniata</taxon>
        <taxon>Vertebrata</taxon>
        <taxon>Euteleostomi</taxon>
        <taxon>Actinopterygii</taxon>
        <taxon>Neopterygii</taxon>
        <taxon>Teleostei</taxon>
        <taxon>Ostariophysi</taxon>
        <taxon>Cypriniformes</taxon>
        <taxon>Cyprinidae</taxon>
        <taxon>Cyprininae</taxon>
        <taxon>Cyprinus</taxon>
    </lineage>
</organism>
<accession>A0A8C1G3Y7</accession>
<evidence type="ECO:0000313" key="2">
    <source>
        <dbReference type="Proteomes" id="UP000694427"/>
    </source>
</evidence>
<evidence type="ECO:0000313" key="1">
    <source>
        <dbReference type="Ensembl" id="ENSCCRP00010003467.1"/>
    </source>
</evidence>
<reference evidence="1" key="1">
    <citation type="submission" date="2025-08" db="UniProtKB">
        <authorList>
            <consortium name="Ensembl"/>
        </authorList>
    </citation>
    <scope>IDENTIFICATION</scope>
</reference>
<dbReference type="Proteomes" id="UP000694427">
    <property type="component" value="Unplaced"/>
</dbReference>
<name>A0A8C1G3Y7_CYPCA</name>
<keyword evidence="2" id="KW-1185">Reference proteome</keyword>
<proteinExistence type="predicted"/>
<dbReference type="Ensembl" id="ENSCCRT00010003731.1">
    <property type="protein sequence ID" value="ENSCCRP00010003467.1"/>
    <property type="gene ID" value="ENSCCRG00010001447.1"/>
</dbReference>